<sequence>MTRIVIDLPEEDLRQWDNLAAIRHLSRAELIRQALSGYLADNRASSDNDAFGLWANSNTDGILYESQVRNHDWE</sequence>
<evidence type="ECO:0000313" key="5">
    <source>
        <dbReference type="Proteomes" id="UP000303847"/>
    </source>
</evidence>
<reference evidence="3 5" key="2">
    <citation type="submission" date="2018-11" db="EMBL/GenBank/DDBJ databases">
        <title>Genome sequences of Brenneria nigrifluens and Brenneria rubrifaciens.</title>
        <authorList>
            <person name="Poret-Peterson A.T."/>
            <person name="McClean A.E."/>
            <person name="Kluepfel D.A."/>
        </authorList>
    </citation>
    <scope>NUCLEOTIDE SEQUENCE [LARGE SCALE GENOMIC DNA]</scope>
    <source>
        <strain evidence="3 5">ATCC 13028</strain>
    </source>
</reference>
<dbReference type="GO" id="GO:0006355">
    <property type="term" value="P:regulation of DNA-templated transcription"/>
    <property type="evidence" value="ECO:0007669"/>
    <property type="project" value="InterPro"/>
</dbReference>
<proteinExistence type="predicted"/>
<dbReference type="OrthoDB" id="6581014at2"/>
<dbReference type="RefSeq" id="WP_009114673.1">
    <property type="nucleotide sequence ID" value="NZ_CP034036.1"/>
</dbReference>
<gene>
    <name evidence="2" type="ORF">DDT54_18620</name>
    <name evidence="3" type="ORF">EH206_20445</name>
</gene>
<dbReference type="CDD" id="cd21631">
    <property type="entry name" value="RHH_CopG_NikR-like"/>
    <property type="match status" value="1"/>
</dbReference>
<dbReference type="EMBL" id="QDKK01000036">
    <property type="protein sequence ID" value="PWC21551.1"/>
    <property type="molecule type" value="Genomic_DNA"/>
</dbReference>
<dbReference type="Proteomes" id="UP000295985">
    <property type="component" value="Unassembled WGS sequence"/>
</dbReference>
<evidence type="ECO:0000259" key="1">
    <source>
        <dbReference type="Pfam" id="PF01402"/>
    </source>
</evidence>
<dbReference type="GO" id="GO:0043565">
    <property type="term" value="F:sequence-specific DNA binding"/>
    <property type="evidence" value="ECO:0007669"/>
    <property type="project" value="UniProtKB-ARBA"/>
</dbReference>
<keyword evidence="5" id="KW-1185">Reference proteome</keyword>
<evidence type="ECO:0000313" key="2">
    <source>
        <dbReference type="EMBL" id="PWC21551.1"/>
    </source>
</evidence>
<dbReference type="InterPro" id="IPR013321">
    <property type="entry name" value="Arc_rbn_hlx_hlx"/>
</dbReference>
<organism evidence="2 4">
    <name type="scientific">Brenneria nigrifluens DSM 30175 = ATCC 13028</name>
    <dbReference type="NCBI Taxonomy" id="1121120"/>
    <lineage>
        <taxon>Bacteria</taxon>
        <taxon>Pseudomonadati</taxon>
        <taxon>Pseudomonadota</taxon>
        <taxon>Gammaproteobacteria</taxon>
        <taxon>Enterobacterales</taxon>
        <taxon>Pectobacteriaceae</taxon>
        <taxon>Brenneria</taxon>
    </lineage>
</organism>
<evidence type="ECO:0000313" key="3">
    <source>
        <dbReference type="EMBL" id="QCR06307.1"/>
    </source>
</evidence>
<dbReference type="Proteomes" id="UP000303847">
    <property type="component" value="Chromosome"/>
</dbReference>
<feature type="domain" description="Ribbon-helix-helix protein CopG" evidence="1">
    <location>
        <begin position="3"/>
        <end position="40"/>
    </location>
</feature>
<reference evidence="2 4" key="1">
    <citation type="submission" date="2018-04" db="EMBL/GenBank/DDBJ databases">
        <title>Brenneria corticis sp.nov.</title>
        <authorList>
            <person name="Li Y."/>
        </authorList>
    </citation>
    <scope>NUCLEOTIDE SEQUENCE [LARGE SCALE GENOMIC DNA]</scope>
    <source>
        <strain evidence="2 4">LMG 2694</strain>
    </source>
</reference>
<dbReference type="Gene3D" id="1.10.1220.10">
    <property type="entry name" value="Met repressor-like"/>
    <property type="match status" value="1"/>
</dbReference>
<evidence type="ECO:0000313" key="4">
    <source>
        <dbReference type="Proteomes" id="UP000295985"/>
    </source>
</evidence>
<dbReference type="AlphaFoldDB" id="A0A2U1UIU7"/>
<dbReference type="InterPro" id="IPR002145">
    <property type="entry name" value="CopG"/>
</dbReference>
<protein>
    <submittedName>
        <fullName evidence="2">Ribbon-helix-helix protein, CopG family</fullName>
    </submittedName>
</protein>
<dbReference type="Pfam" id="PF01402">
    <property type="entry name" value="RHH_1"/>
    <property type="match status" value="1"/>
</dbReference>
<accession>A0A2U1UIU7</accession>
<name>A0A2U1UIU7_9GAMM</name>
<dbReference type="EMBL" id="CP034036">
    <property type="protein sequence ID" value="QCR06307.1"/>
    <property type="molecule type" value="Genomic_DNA"/>
</dbReference>